<evidence type="ECO:0000313" key="5">
    <source>
        <dbReference type="EMBL" id="AKL82958.1"/>
    </source>
</evidence>
<evidence type="ECO:0000259" key="4">
    <source>
        <dbReference type="Pfam" id="PF00961"/>
    </source>
</evidence>
<dbReference type="SUPFAM" id="SSF55608">
    <property type="entry name" value="Homing endonucleases"/>
    <property type="match status" value="1"/>
</dbReference>
<dbReference type="InterPro" id="IPR027434">
    <property type="entry name" value="Homing_endonucl"/>
</dbReference>
<evidence type="ECO:0000256" key="2">
    <source>
        <dbReference type="ARBA" id="ARBA00023128"/>
    </source>
</evidence>
<feature type="domain" description="Homing endonuclease LAGLIDADG" evidence="4">
    <location>
        <begin position="96"/>
        <end position="141"/>
    </location>
</feature>
<comment type="subcellular location">
    <subcellularLocation>
        <location evidence="1">Mitochondrion</location>
    </subcellularLocation>
</comment>
<dbReference type="Pfam" id="PF00961">
    <property type="entry name" value="LAGLIDADG_1"/>
    <property type="match status" value="1"/>
</dbReference>
<accession>A0A0H3WHX6</accession>
<keyword evidence="3" id="KW-0732">Signal</keyword>
<gene>
    <name evidence="5" type="primary">orf145</name>
</gene>
<reference evidence="5" key="1">
    <citation type="journal article" date="2015" name="G3 (Bethesda)">
        <title>A Dynamic Mobile DNA Family in the Yeast Mitochondrial Genome.</title>
        <authorList>
            <person name="Wu B."/>
            <person name="Hao W."/>
        </authorList>
    </citation>
    <scope>NUCLEOTIDE SEQUENCE</scope>
    <source>
        <strain evidence="5">N44</strain>
    </source>
</reference>
<dbReference type="EMBL" id="KP712796">
    <property type="protein sequence ID" value="AKL82958.1"/>
    <property type="molecule type" value="Genomic_DNA"/>
</dbReference>
<evidence type="ECO:0000256" key="3">
    <source>
        <dbReference type="SAM" id="SignalP"/>
    </source>
</evidence>
<dbReference type="PANTHER" id="PTHR36181">
    <property type="entry name" value="INTRON-ENCODED ENDONUCLEASE AI3-RELATED"/>
    <property type="match status" value="1"/>
</dbReference>
<feature type="signal peptide" evidence="3">
    <location>
        <begin position="1"/>
        <end position="24"/>
    </location>
</feature>
<dbReference type="InterPro" id="IPR004860">
    <property type="entry name" value="LAGLIDADG_dom"/>
</dbReference>
<sequence>MIKWTMINMNLLLMTLMIINNLIFKNNDNNDNYNNITKYRNNKELFSIKTAHTWCAKTNIIKRGYHNNTSLNNKLIIVKNNNNKDNLNMDNFYKWLVGFTDGDGSFYIKLNDKKYLRFFYGFRLHIDDKACLENIKNMLNMPSNF</sequence>
<protein>
    <recommendedName>
        <fullName evidence="4">Homing endonuclease LAGLIDADG domain-containing protein</fullName>
    </recommendedName>
</protein>
<dbReference type="AlphaFoldDB" id="A0A0H3WHX6"/>
<dbReference type="Gene3D" id="3.10.28.10">
    <property type="entry name" value="Homing endonucleases"/>
    <property type="match status" value="1"/>
</dbReference>
<name>A0A0H3WHX6_SACPA</name>
<keyword evidence="2 5" id="KW-0496">Mitochondrion</keyword>
<dbReference type="GO" id="GO:0005739">
    <property type="term" value="C:mitochondrion"/>
    <property type="evidence" value="ECO:0007669"/>
    <property type="project" value="UniProtKB-SubCell"/>
</dbReference>
<organism evidence="5">
    <name type="scientific">Saccharomyces paradoxus</name>
    <name type="common">Yeast</name>
    <name type="synonym">Saccharomyces douglasii</name>
    <dbReference type="NCBI Taxonomy" id="27291"/>
    <lineage>
        <taxon>Eukaryota</taxon>
        <taxon>Fungi</taxon>
        <taxon>Dikarya</taxon>
        <taxon>Ascomycota</taxon>
        <taxon>Saccharomycotina</taxon>
        <taxon>Saccharomycetes</taxon>
        <taxon>Saccharomycetales</taxon>
        <taxon>Saccharomycetaceae</taxon>
        <taxon>Saccharomyces</taxon>
    </lineage>
</organism>
<geneLocation type="mitochondrion" evidence="5"/>
<dbReference type="GO" id="GO:0004519">
    <property type="term" value="F:endonuclease activity"/>
    <property type="evidence" value="ECO:0007669"/>
    <property type="project" value="InterPro"/>
</dbReference>
<dbReference type="InterPro" id="IPR051289">
    <property type="entry name" value="LAGLIDADG_Endonuclease"/>
</dbReference>
<proteinExistence type="predicted"/>
<evidence type="ECO:0000256" key="1">
    <source>
        <dbReference type="ARBA" id="ARBA00004173"/>
    </source>
</evidence>
<dbReference type="PANTHER" id="PTHR36181:SF2">
    <property type="entry name" value="INTRON-ENCODED ENDONUCLEASE AI3-RELATED"/>
    <property type="match status" value="1"/>
</dbReference>
<feature type="chain" id="PRO_5005203172" description="Homing endonuclease LAGLIDADG domain-containing protein" evidence="3">
    <location>
        <begin position="25"/>
        <end position="145"/>
    </location>
</feature>